<feature type="compositionally biased region" description="Polar residues" evidence="1">
    <location>
        <begin position="161"/>
        <end position="170"/>
    </location>
</feature>
<proteinExistence type="predicted"/>
<protein>
    <submittedName>
        <fullName evidence="2">Uncharacterized protein</fullName>
    </submittedName>
</protein>
<feature type="compositionally biased region" description="Basic and acidic residues" evidence="1">
    <location>
        <begin position="111"/>
        <end position="120"/>
    </location>
</feature>
<evidence type="ECO:0000313" key="3">
    <source>
        <dbReference type="Proteomes" id="UP001270362"/>
    </source>
</evidence>
<feature type="region of interest" description="Disordered" evidence="1">
    <location>
        <begin position="143"/>
        <end position="178"/>
    </location>
</feature>
<dbReference type="Proteomes" id="UP001270362">
    <property type="component" value="Unassembled WGS sequence"/>
</dbReference>
<reference evidence="2" key="1">
    <citation type="journal article" date="2023" name="Mol. Phylogenet. Evol.">
        <title>Genome-scale phylogeny and comparative genomics of the fungal order Sordariales.</title>
        <authorList>
            <person name="Hensen N."/>
            <person name="Bonometti L."/>
            <person name="Westerberg I."/>
            <person name="Brannstrom I.O."/>
            <person name="Guillou S."/>
            <person name="Cros-Aarteil S."/>
            <person name="Calhoun S."/>
            <person name="Haridas S."/>
            <person name="Kuo A."/>
            <person name="Mondo S."/>
            <person name="Pangilinan J."/>
            <person name="Riley R."/>
            <person name="LaButti K."/>
            <person name="Andreopoulos B."/>
            <person name="Lipzen A."/>
            <person name="Chen C."/>
            <person name="Yan M."/>
            <person name="Daum C."/>
            <person name="Ng V."/>
            <person name="Clum A."/>
            <person name="Steindorff A."/>
            <person name="Ohm R.A."/>
            <person name="Martin F."/>
            <person name="Silar P."/>
            <person name="Natvig D.O."/>
            <person name="Lalanne C."/>
            <person name="Gautier V."/>
            <person name="Ament-Velasquez S.L."/>
            <person name="Kruys A."/>
            <person name="Hutchinson M.I."/>
            <person name="Powell A.J."/>
            <person name="Barry K."/>
            <person name="Miller A.N."/>
            <person name="Grigoriev I.V."/>
            <person name="Debuchy R."/>
            <person name="Gladieux P."/>
            <person name="Hiltunen Thoren M."/>
            <person name="Johannesson H."/>
        </authorList>
    </citation>
    <scope>NUCLEOTIDE SEQUENCE</scope>
    <source>
        <strain evidence="2">CBS 314.62</strain>
    </source>
</reference>
<name>A0AAE1CHY0_9PEZI</name>
<reference evidence="2" key="2">
    <citation type="submission" date="2023-06" db="EMBL/GenBank/DDBJ databases">
        <authorList>
            <consortium name="Lawrence Berkeley National Laboratory"/>
            <person name="Haridas S."/>
            <person name="Hensen N."/>
            <person name="Bonometti L."/>
            <person name="Westerberg I."/>
            <person name="Brannstrom I.O."/>
            <person name="Guillou S."/>
            <person name="Cros-Aarteil S."/>
            <person name="Calhoun S."/>
            <person name="Kuo A."/>
            <person name="Mondo S."/>
            <person name="Pangilinan J."/>
            <person name="Riley R."/>
            <person name="Labutti K."/>
            <person name="Andreopoulos B."/>
            <person name="Lipzen A."/>
            <person name="Chen C."/>
            <person name="Yanf M."/>
            <person name="Daum C."/>
            <person name="Ng V."/>
            <person name="Clum A."/>
            <person name="Steindorff A."/>
            <person name="Ohm R."/>
            <person name="Martin F."/>
            <person name="Silar P."/>
            <person name="Natvig D."/>
            <person name="Lalanne C."/>
            <person name="Gautier V."/>
            <person name="Ament-Velasquez S.L."/>
            <person name="Kruys A."/>
            <person name="Hutchinson M.I."/>
            <person name="Powell A.J."/>
            <person name="Barry K."/>
            <person name="Miller A.N."/>
            <person name="Grigoriev I.V."/>
            <person name="Debuchy R."/>
            <person name="Gladieux P."/>
            <person name="Thoren M.H."/>
            <person name="Johannesson H."/>
        </authorList>
    </citation>
    <scope>NUCLEOTIDE SEQUENCE</scope>
    <source>
        <strain evidence="2">CBS 314.62</strain>
    </source>
</reference>
<accession>A0AAE1CHY0</accession>
<evidence type="ECO:0000256" key="1">
    <source>
        <dbReference type="SAM" id="MobiDB-lite"/>
    </source>
</evidence>
<feature type="region of interest" description="Disordered" evidence="1">
    <location>
        <begin position="111"/>
        <end position="130"/>
    </location>
</feature>
<gene>
    <name evidence="2" type="ORF">B0T22DRAFT_89658</name>
</gene>
<sequence length="199" mass="22557">MTWNLPVHYRPNLVGVYVGVCTCNLNTQMHGLSHRILDVSVQRHINVNKVLCCTEVIYCAHLTSLPRPQPANHQHHDSGSRASKSVPTYLPCAYAHTRARPIWYHQPRRCREEEKDMTKTKKEKKKKLPRLASCHMDMDTQASPMSELRSHHHHTGRPRLTQRQAATSQGETRDDVGWSRTGHASVCCAGAGAMLVHVM</sequence>
<comment type="caution">
    <text evidence="2">The sequence shown here is derived from an EMBL/GenBank/DDBJ whole genome shotgun (WGS) entry which is preliminary data.</text>
</comment>
<organism evidence="2 3">
    <name type="scientific">Podospora appendiculata</name>
    <dbReference type="NCBI Taxonomy" id="314037"/>
    <lineage>
        <taxon>Eukaryota</taxon>
        <taxon>Fungi</taxon>
        <taxon>Dikarya</taxon>
        <taxon>Ascomycota</taxon>
        <taxon>Pezizomycotina</taxon>
        <taxon>Sordariomycetes</taxon>
        <taxon>Sordariomycetidae</taxon>
        <taxon>Sordariales</taxon>
        <taxon>Podosporaceae</taxon>
        <taxon>Podospora</taxon>
    </lineage>
</organism>
<dbReference type="AlphaFoldDB" id="A0AAE1CHY0"/>
<keyword evidence="3" id="KW-1185">Reference proteome</keyword>
<evidence type="ECO:0000313" key="2">
    <source>
        <dbReference type="EMBL" id="KAK3695005.1"/>
    </source>
</evidence>
<dbReference type="EMBL" id="JAULSO010000001">
    <property type="protein sequence ID" value="KAK3695005.1"/>
    <property type="molecule type" value="Genomic_DNA"/>
</dbReference>